<sequence>MSPPGVSLSLRRAVPWPRRRVGMQPGTPMPSRKTIRGVPLGSRLCTGSSLSAPCPAPSPSAPAPPERFLEELSRESSWGQSLSQGSKWEQSLSQESSWEQSLSQGSRWNQSLSQESSWEQSLSQGSSWNQSLSQESSWEQSLFPGREVFSGQE</sequence>
<reference evidence="2" key="1">
    <citation type="submission" date="2020-10" db="EMBL/GenBank/DDBJ databases">
        <title>Catharus ustulatus (Swainson's thrush) genome, bCatUst1, primary haplotype v2.</title>
        <authorList>
            <person name="Delmore K."/>
            <person name="Vafadar M."/>
            <person name="Formenti G."/>
            <person name="Chow W."/>
            <person name="Pelan S."/>
            <person name="Howe K."/>
            <person name="Rhie A."/>
            <person name="Mountcastle J."/>
            <person name="Haase B."/>
            <person name="Fedrigo O."/>
            <person name="Jarvis E.D."/>
        </authorList>
    </citation>
    <scope>NUCLEOTIDE SEQUENCE [LARGE SCALE GENOMIC DNA]</scope>
</reference>
<keyword evidence="3" id="KW-1185">Reference proteome</keyword>
<feature type="compositionally biased region" description="Pro residues" evidence="1">
    <location>
        <begin position="54"/>
        <end position="65"/>
    </location>
</feature>
<dbReference type="Proteomes" id="UP000694563">
    <property type="component" value="Chromosome 31"/>
</dbReference>
<organism evidence="2 3">
    <name type="scientific">Catharus ustulatus</name>
    <name type="common">Russet-backed thrush</name>
    <name type="synonym">Hylocichla ustulatus</name>
    <dbReference type="NCBI Taxonomy" id="91951"/>
    <lineage>
        <taxon>Eukaryota</taxon>
        <taxon>Metazoa</taxon>
        <taxon>Chordata</taxon>
        <taxon>Craniata</taxon>
        <taxon>Vertebrata</taxon>
        <taxon>Euteleostomi</taxon>
        <taxon>Archelosauria</taxon>
        <taxon>Archosauria</taxon>
        <taxon>Dinosauria</taxon>
        <taxon>Saurischia</taxon>
        <taxon>Theropoda</taxon>
        <taxon>Coelurosauria</taxon>
        <taxon>Aves</taxon>
        <taxon>Neognathae</taxon>
        <taxon>Neoaves</taxon>
        <taxon>Telluraves</taxon>
        <taxon>Australaves</taxon>
        <taxon>Passeriformes</taxon>
        <taxon>Turdidae</taxon>
        <taxon>Catharus</taxon>
    </lineage>
</organism>
<reference evidence="2" key="2">
    <citation type="submission" date="2025-08" db="UniProtKB">
        <authorList>
            <consortium name="Ensembl"/>
        </authorList>
    </citation>
    <scope>IDENTIFICATION</scope>
</reference>
<dbReference type="Ensembl" id="ENSCUST00005020968.1">
    <property type="protein sequence ID" value="ENSCUSP00005020218.1"/>
    <property type="gene ID" value="ENSCUSG00005012906.1"/>
</dbReference>
<name>A0A8C3UTC6_CATUS</name>
<feature type="compositionally biased region" description="Low complexity" evidence="1">
    <location>
        <begin position="88"/>
        <end position="125"/>
    </location>
</feature>
<feature type="region of interest" description="Disordered" evidence="1">
    <location>
        <begin position="17"/>
        <end position="125"/>
    </location>
</feature>
<proteinExistence type="predicted"/>
<evidence type="ECO:0000256" key="1">
    <source>
        <dbReference type="SAM" id="MobiDB-lite"/>
    </source>
</evidence>
<accession>A0A8C3UTC6</accession>
<evidence type="ECO:0000313" key="2">
    <source>
        <dbReference type="Ensembl" id="ENSCUSP00005020218.1"/>
    </source>
</evidence>
<reference evidence="2" key="3">
    <citation type="submission" date="2025-09" db="UniProtKB">
        <authorList>
            <consortium name="Ensembl"/>
        </authorList>
    </citation>
    <scope>IDENTIFICATION</scope>
</reference>
<protein>
    <submittedName>
        <fullName evidence="2">Uncharacterized protein</fullName>
    </submittedName>
</protein>
<dbReference type="AlphaFoldDB" id="A0A8C3UTC6"/>
<feature type="compositionally biased region" description="Polar residues" evidence="1">
    <location>
        <begin position="78"/>
        <end position="87"/>
    </location>
</feature>
<evidence type="ECO:0000313" key="3">
    <source>
        <dbReference type="Proteomes" id="UP000694563"/>
    </source>
</evidence>